<dbReference type="Proteomes" id="UP000604161">
    <property type="component" value="Unassembled WGS sequence"/>
</dbReference>
<feature type="transmembrane region" description="Helical" evidence="7">
    <location>
        <begin position="546"/>
        <end position="568"/>
    </location>
</feature>
<feature type="transmembrane region" description="Helical" evidence="7">
    <location>
        <begin position="574"/>
        <end position="594"/>
    </location>
</feature>
<dbReference type="PANTHER" id="PTHR30183:SF7">
    <property type="entry name" value="FERRIC TRANSPORT SYSTEM PERMEASE PROTEIN FBPB 1-RELATED"/>
    <property type="match status" value="1"/>
</dbReference>
<feature type="transmembrane region" description="Helical" evidence="7">
    <location>
        <begin position="39"/>
        <end position="55"/>
    </location>
</feature>
<evidence type="ECO:0000256" key="3">
    <source>
        <dbReference type="ARBA" id="ARBA00022475"/>
    </source>
</evidence>
<dbReference type="CDD" id="cd06261">
    <property type="entry name" value="TM_PBP2"/>
    <property type="match status" value="2"/>
</dbReference>
<sequence>MPWYRVDGNFWTFQWLAFNFFLIEESAPLISQLFHLEKYWLILPLVPFVLYTFDYMASTKFSDSIKQQGLLNRQLYYGLAGLSFTLIQAFLVGDFGVNFDWLVSLLPEDSYQFGAGAGTLLLVISFLFMIANGLAYRGFMKGDIFATSCLILIIFLVVVFVAFPVLNILIRAFLIEDAGYSFQAFFDRFAIVNLWGLDCGPNASSICGVAWSTLFLAIMTGISTTLLGLAFALIVTRTNFIGKKFLSFFSILPMITPPFVVGMALILLLGASGTFTEWLNAFFEVELGGWIYGFWGLWLAQTLSYTPIAFLVLIGVVEGVSPSMEEASQTLGASPTKTFFTISLPLMRPGLANAFLLGFIESMADLGNALVLGGDYQVLSAQIFFAIAGASADDGKAATLAIVLLIFTLTTFFIQKRWVGKTNYTTVTGKGDGGSYGPLPKLVKFLSLGTALPWVAFTFTVYVMILLGGFVETWGVDNSFSLTHYAEAFRIEFVNNSMMASGVAWDSLFTTLLLAIIAMPLTSFLGLLTGYLLSRVDFPGKAYFEFGTMLSFAIPGIVIGVSYVIAFNQAPIDLTYTGMIIVLCFVFRNMSVGVRSGIASLSQLDKGLDEASITLGATGFTTLRRIIFPLIKQAIVSSMIYSFIRSITSVSAVIFLVSADYNLSSAYIIGLVESNRFGVAIAYATALIVIMSVAILLMKLLIGDRKVFLRAQK</sequence>
<proteinExistence type="inferred from homology"/>
<feature type="transmembrane region" description="Helical" evidence="7">
    <location>
        <begin position="677"/>
        <end position="702"/>
    </location>
</feature>
<evidence type="ECO:0000313" key="9">
    <source>
        <dbReference type="EMBL" id="MBD5769525.1"/>
    </source>
</evidence>
<feature type="domain" description="ABC transmembrane type-1" evidence="8">
    <location>
        <begin position="508"/>
        <end position="702"/>
    </location>
</feature>
<dbReference type="EMBL" id="JACYFC010000001">
    <property type="protein sequence ID" value="MBD5769525.1"/>
    <property type="molecule type" value="Genomic_DNA"/>
</dbReference>
<evidence type="ECO:0000256" key="4">
    <source>
        <dbReference type="ARBA" id="ARBA00022692"/>
    </source>
</evidence>
<dbReference type="Gene3D" id="1.10.3720.10">
    <property type="entry name" value="MetI-like"/>
    <property type="match status" value="2"/>
</dbReference>
<keyword evidence="10" id="KW-1185">Reference proteome</keyword>
<keyword evidence="2 7" id="KW-0813">Transport</keyword>
<dbReference type="InterPro" id="IPR035906">
    <property type="entry name" value="MetI-like_sf"/>
</dbReference>
<evidence type="ECO:0000256" key="5">
    <source>
        <dbReference type="ARBA" id="ARBA00022989"/>
    </source>
</evidence>
<feature type="transmembrane region" description="Helical" evidence="7">
    <location>
        <begin position="451"/>
        <end position="471"/>
    </location>
</feature>
<keyword evidence="6 7" id="KW-0472">Membrane</keyword>
<evidence type="ECO:0000256" key="2">
    <source>
        <dbReference type="ARBA" id="ARBA00022448"/>
    </source>
</evidence>
<feature type="transmembrane region" description="Helical" evidence="7">
    <location>
        <begin position="290"/>
        <end position="317"/>
    </location>
</feature>
<reference evidence="9 10" key="1">
    <citation type="submission" date="2020-09" db="EMBL/GenBank/DDBJ databases">
        <title>Marinomonas sp. nov., isolated from the cysticercosis algae of Qingdao, China.</title>
        <authorList>
            <person name="Sun X."/>
        </authorList>
    </citation>
    <scope>NUCLEOTIDE SEQUENCE [LARGE SCALE GENOMIC DNA]</scope>
    <source>
        <strain evidence="9 10">SM2066</strain>
    </source>
</reference>
<dbReference type="PANTHER" id="PTHR30183">
    <property type="entry name" value="MOLYBDENUM TRANSPORT SYSTEM PERMEASE PROTEIN MODB"/>
    <property type="match status" value="1"/>
</dbReference>
<feature type="transmembrane region" description="Helical" evidence="7">
    <location>
        <begin position="144"/>
        <end position="170"/>
    </location>
</feature>
<dbReference type="InterPro" id="IPR000515">
    <property type="entry name" value="MetI-like"/>
</dbReference>
<dbReference type="PROSITE" id="PS50928">
    <property type="entry name" value="ABC_TM1"/>
    <property type="match status" value="2"/>
</dbReference>
<feature type="transmembrane region" description="Helical" evidence="7">
    <location>
        <begin position="508"/>
        <end position="534"/>
    </location>
</feature>
<feature type="domain" description="ABC transmembrane type-1" evidence="8">
    <location>
        <begin position="210"/>
        <end position="415"/>
    </location>
</feature>
<evidence type="ECO:0000313" key="10">
    <source>
        <dbReference type="Proteomes" id="UP000604161"/>
    </source>
</evidence>
<evidence type="ECO:0000256" key="7">
    <source>
        <dbReference type="RuleBase" id="RU363032"/>
    </source>
</evidence>
<keyword evidence="3" id="KW-1003">Cell membrane</keyword>
<keyword evidence="4 7" id="KW-0812">Transmembrane</keyword>
<name>A0ABR8NV98_9GAMM</name>
<protein>
    <submittedName>
        <fullName evidence="9">Iron ABC transporter permease</fullName>
    </submittedName>
</protein>
<accession>A0ABR8NV98</accession>
<evidence type="ECO:0000259" key="8">
    <source>
        <dbReference type="PROSITE" id="PS50928"/>
    </source>
</evidence>
<feature type="transmembrane region" description="Helical" evidence="7">
    <location>
        <begin position="214"/>
        <end position="236"/>
    </location>
</feature>
<comment type="subcellular location">
    <subcellularLocation>
        <location evidence="1 7">Cell membrane</location>
        <topology evidence="1 7">Multi-pass membrane protein</topology>
    </subcellularLocation>
</comment>
<evidence type="ECO:0000256" key="6">
    <source>
        <dbReference type="ARBA" id="ARBA00023136"/>
    </source>
</evidence>
<feature type="transmembrane region" description="Helical" evidence="7">
    <location>
        <begin position="397"/>
        <end position="414"/>
    </location>
</feature>
<feature type="transmembrane region" description="Helical" evidence="7">
    <location>
        <begin position="75"/>
        <end position="93"/>
    </location>
</feature>
<comment type="similarity">
    <text evidence="7">Belongs to the binding-protein-dependent transport system permease family.</text>
</comment>
<feature type="transmembrane region" description="Helical" evidence="7">
    <location>
        <begin position="338"/>
        <end position="360"/>
    </location>
</feature>
<organism evidence="9 10">
    <name type="scientific">Marinomonas colpomeniae</name>
    <dbReference type="NCBI Taxonomy" id="2774408"/>
    <lineage>
        <taxon>Bacteria</taxon>
        <taxon>Pseudomonadati</taxon>
        <taxon>Pseudomonadota</taxon>
        <taxon>Gammaproteobacteria</taxon>
        <taxon>Oceanospirillales</taxon>
        <taxon>Oceanospirillaceae</taxon>
        <taxon>Marinomonas</taxon>
    </lineage>
</organism>
<dbReference type="Pfam" id="PF00528">
    <property type="entry name" value="BPD_transp_1"/>
    <property type="match status" value="2"/>
</dbReference>
<keyword evidence="5 7" id="KW-1133">Transmembrane helix</keyword>
<dbReference type="SUPFAM" id="SSF161098">
    <property type="entry name" value="MetI-like"/>
    <property type="match status" value="2"/>
</dbReference>
<feature type="transmembrane region" description="Helical" evidence="7">
    <location>
        <begin position="248"/>
        <end position="270"/>
    </location>
</feature>
<comment type="caution">
    <text evidence="9">The sequence shown here is derived from an EMBL/GenBank/DDBJ whole genome shotgun (WGS) entry which is preliminary data.</text>
</comment>
<evidence type="ECO:0000256" key="1">
    <source>
        <dbReference type="ARBA" id="ARBA00004651"/>
    </source>
</evidence>
<gene>
    <name evidence="9" type="ORF">IF202_00540</name>
</gene>
<feature type="transmembrane region" description="Helical" evidence="7">
    <location>
        <begin position="113"/>
        <end position="132"/>
    </location>
</feature>